<dbReference type="GO" id="GO:0003723">
    <property type="term" value="F:RNA binding"/>
    <property type="evidence" value="ECO:0007669"/>
    <property type="project" value="UniProtKB-UniRule"/>
</dbReference>
<keyword evidence="5" id="KW-1185">Reference proteome</keyword>
<dbReference type="Gene3D" id="3.30.70.330">
    <property type="match status" value="1"/>
</dbReference>
<evidence type="ECO:0000313" key="5">
    <source>
        <dbReference type="Proteomes" id="UP001177003"/>
    </source>
</evidence>
<keyword evidence="1" id="KW-0694">RNA-binding</keyword>
<feature type="compositionally biased region" description="Acidic residues" evidence="2">
    <location>
        <begin position="254"/>
        <end position="276"/>
    </location>
</feature>
<dbReference type="InterPro" id="IPR012677">
    <property type="entry name" value="Nucleotide-bd_a/b_plait_sf"/>
</dbReference>
<proteinExistence type="predicted"/>
<dbReference type="Proteomes" id="UP001177003">
    <property type="component" value="Chromosome 1"/>
</dbReference>
<dbReference type="PROSITE" id="PS50102">
    <property type="entry name" value="RRM"/>
    <property type="match status" value="1"/>
</dbReference>
<evidence type="ECO:0000259" key="3">
    <source>
        <dbReference type="PROSITE" id="PS50102"/>
    </source>
</evidence>
<dbReference type="AlphaFoldDB" id="A0AA35VIQ3"/>
<sequence>MGSVEGANQMEGEWTEARRRKWKRLSMIGDRPTWNHAGVTTMFVSNLPMEIRKNSLAMTFAKFGEVVDVYIPTKKDVKKKYFAFTLDVNIAMFERKSAGAVVAKDRETTHIPPPHPQKQVAPICLSNDSPLRGWIKGKYTLIGVLHNFDHLEKAPYSIKNCDGSRCEIKYLGGLRIAVKFMNDMSREVFMKGWVEWPPVGAVVRSELQRHCCDIWLYGGSIRSGTKRDEFILRKGISEVDIDWVPFKSQRYQVEDSDFSDDGRNDEEDELDDDCDGISETMLADNNDDLEEGEIGRMDLDQVEELNRGNYRAVNDNSPVTV</sequence>
<reference evidence="4" key="1">
    <citation type="submission" date="2023-04" db="EMBL/GenBank/DDBJ databases">
        <authorList>
            <person name="Vijverberg K."/>
            <person name="Xiong W."/>
            <person name="Schranz E."/>
        </authorList>
    </citation>
    <scope>NUCLEOTIDE SEQUENCE</scope>
</reference>
<feature type="region of interest" description="Disordered" evidence="2">
    <location>
        <begin position="254"/>
        <end position="278"/>
    </location>
</feature>
<dbReference type="InterPro" id="IPR035979">
    <property type="entry name" value="RBD_domain_sf"/>
</dbReference>
<evidence type="ECO:0000256" key="1">
    <source>
        <dbReference type="PROSITE-ProRule" id="PRU00176"/>
    </source>
</evidence>
<dbReference type="CDD" id="cd00590">
    <property type="entry name" value="RRM_SF"/>
    <property type="match status" value="1"/>
</dbReference>
<gene>
    <name evidence="4" type="ORF">LSALG_LOCUS10020</name>
</gene>
<accession>A0AA35VIQ3</accession>
<name>A0AA35VIQ3_LACSI</name>
<dbReference type="EMBL" id="OX465077">
    <property type="protein sequence ID" value="CAI9269663.1"/>
    <property type="molecule type" value="Genomic_DNA"/>
</dbReference>
<evidence type="ECO:0000313" key="4">
    <source>
        <dbReference type="EMBL" id="CAI9269663.1"/>
    </source>
</evidence>
<evidence type="ECO:0000256" key="2">
    <source>
        <dbReference type="SAM" id="MobiDB-lite"/>
    </source>
</evidence>
<organism evidence="4 5">
    <name type="scientific">Lactuca saligna</name>
    <name type="common">Willowleaf lettuce</name>
    <dbReference type="NCBI Taxonomy" id="75948"/>
    <lineage>
        <taxon>Eukaryota</taxon>
        <taxon>Viridiplantae</taxon>
        <taxon>Streptophyta</taxon>
        <taxon>Embryophyta</taxon>
        <taxon>Tracheophyta</taxon>
        <taxon>Spermatophyta</taxon>
        <taxon>Magnoliopsida</taxon>
        <taxon>eudicotyledons</taxon>
        <taxon>Gunneridae</taxon>
        <taxon>Pentapetalae</taxon>
        <taxon>asterids</taxon>
        <taxon>campanulids</taxon>
        <taxon>Asterales</taxon>
        <taxon>Asteraceae</taxon>
        <taxon>Cichorioideae</taxon>
        <taxon>Cichorieae</taxon>
        <taxon>Lactucinae</taxon>
        <taxon>Lactuca</taxon>
    </lineage>
</organism>
<protein>
    <recommendedName>
        <fullName evidence="3">RRM domain-containing protein</fullName>
    </recommendedName>
</protein>
<dbReference type="InterPro" id="IPR000504">
    <property type="entry name" value="RRM_dom"/>
</dbReference>
<dbReference type="Pfam" id="PF00076">
    <property type="entry name" value="RRM_1"/>
    <property type="match status" value="1"/>
</dbReference>
<dbReference type="SUPFAM" id="SSF54928">
    <property type="entry name" value="RNA-binding domain, RBD"/>
    <property type="match status" value="1"/>
</dbReference>
<feature type="domain" description="RRM" evidence="3">
    <location>
        <begin position="40"/>
        <end position="84"/>
    </location>
</feature>